<keyword evidence="1" id="KW-0732">Signal</keyword>
<name>A0AAD4MG34_9BILA</name>
<dbReference type="EMBL" id="JAKKPZ010000613">
    <property type="protein sequence ID" value="KAI1693536.1"/>
    <property type="molecule type" value="Genomic_DNA"/>
</dbReference>
<reference evidence="2" key="1">
    <citation type="submission" date="2022-01" db="EMBL/GenBank/DDBJ databases">
        <title>Genome Sequence Resource for Two Populations of Ditylenchus destructor, the Migratory Endoparasitic Phytonematode.</title>
        <authorList>
            <person name="Zhang H."/>
            <person name="Lin R."/>
            <person name="Xie B."/>
        </authorList>
    </citation>
    <scope>NUCLEOTIDE SEQUENCE</scope>
    <source>
        <strain evidence="2">BazhouSP</strain>
    </source>
</reference>
<dbReference type="AlphaFoldDB" id="A0AAD4MG34"/>
<feature type="chain" id="PRO_5042110332" evidence="1">
    <location>
        <begin position="25"/>
        <end position="250"/>
    </location>
</feature>
<accession>A0AAD4MG34</accession>
<evidence type="ECO:0000313" key="3">
    <source>
        <dbReference type="Proteomes" id="UP001201812"/>
    </source>
</evidence>
<proteinExistence type="predicted"/>
<evidence type="ECO:0000313" key="2">
    <source>
        <dbReference type="EMBL" id="KAI1693536.1"/>
    </source>
</evidence>
<feature type="signal peptide" evidence="1">
    <location>
        <begin position="1"/>
        <end position="24"/>
    </location>
</feature>
<keyword evidence="3" id="KW-1185">Reference proteome</keyword>
<dbReference type="Proteomes" id="UP001201812">
    <property type="component" value="Unassembled WGS sequence"/>
</dbReference>
<sequence>MHIVAVLVIPGFLILCIGFMESDAQSLHITGTLVDDEDPGKTPPTPIKTNPIRYAIYKFECGEATETETRYRVQNERKYVYGARWKPYVFITPKLELVSYDAHFDRIAARLALTSVKGEFPIKETGVLDTTVKLQTENPLRRIFNTVRKTVTIEGNSILMLAIMKSAKGTFPKTIDFPSQPEKRGTPMRKNPAGAGYFLDYDFYIKTNGNFAFQLITGKDAENGAVSFDFGKWNVRNSLAEEVTCSILYA</sequence>
<organism evidence="2 3">
    <name type="scientific">Ditylenchus destructor</name>
    <dbReference type="NCBI Taxonomy" id="166010"/>
    <lineage>
        <taxon>Eukaryota</taxon>
        <taxon>Metazoa</taxon>
        <taxon>Ecdysozoa</taxon>
        <taxon>Nematoda</taxon>
        <taxon>Chromadorea</taxon>
        <taxon>Rhabditida</taxon>
        <taxon>Tylenchina</taxon>
        <taxon>Tylenchomorpha</taxon>
        <taxon>Sphaerularioidea</taxon>
        <taxon>Anguinidae</taxon>
        <taxon>Anguininae</taxon>
        <taxon>Ditylenchus</taxon>
    </lineage>
</organism>
<protein>
    <submittedName>
        <fullName evidence="2">Uncharacterized protein</fullName>
    </submittedName>
</protein>
<gene>
    <name evidence="2" type="ORF">DdX_20603</name>
</gene>
<evidence type="ECO:0000256" key="1">
    <source>
        <dbReference type="SAM" id="SignalP"/>
    </source>
</evidence>
<comment type="caution">
    <text evidence="2">The sequence shown here is derived from an EMBL/GenBank/DDBJ whole genome shotgun (WGS) entry which is preliminary data.</text>
</comment>